<dbReference type="RefSeq" id="WP_092065438.1">
    <property type="nucleotide sequence ID" value="NZ_FNIN01000007.1"/>
</dbReference>
<proteinExistence type="predicted"/>
<keyword evidence="2" id="KW-1185">Reference proteome</keyword>
<dbReference type="Proteomes" id="UP000199602">
    <property type="component" value="Unassembled WGS sequence"/>
</dbReference>
<reference evidence="1 2" key="1">
    <citation type="submission" date="2016-10" db="EMBL/GenBank/DDBJ databases">
        <authorList>
            <person name="de Groot N.N."/>
        </authorList>
    </citation>
    <scope>NUCLEOTIDE SEQUENCE [LARGE SCALE GENOMIC DNA]</scope>
    <source>
        <strain evidence="1 2">DSM 15269</strain>
    </source>
</reference>
<dbReference type="EMBL" id="FNIN01000007">
    <property type="protein sequence ID" value="SDN78271.1"/>
    <property type="molecule type" value="Genomic_DNA"/>
</dbReference>
<dbReference type="Gene3D" id="1.10.1660.10">
    <property type="match status" value="1"/>
</dbReference>
<dbReference type="AlphaFoldDB" id="A0A1H0E7I7"/>
<evidence type="ECO:0000313" key="1">
    <source>
        <dbReference type="EMBL" id="SDN78271.1"/>
    </source>
</evidence>
<gene>
    <name evidence="1" type="ORF">SAMN04488516_1077</name>
</gene>
<protein>
    <submittedName>
        <fullName evidence="1">Chaperone modulatory protein CbpM</fullName>
    </submittedName>
</protein>
<evidence type="ECO:0000313" key="2">
    <source>
        <dbReference type="Proteomes" id="UP000199602"/>
    </source>
</evidence>
<dbReference type="STRING" id="206665.SAMN04488516_1077"/>
<dbReference type="Pfam" id="PF13591">
    <property type="entry name" value="MerR_2"/>
    <property type="match status" value="1"/>
</dbReference>
<accession>A0A1H0E7I7</accession>
<dbReference type="OrthoDB" id="5471718at2"/>
<sequence length="102" mass="12322">MVNIRIKEISQPCVSQKLSWEEFVFRTGINPLRLTELIEMDWINFDRVGEDHYLFPEKEIYKVQRLLRVCRDFELSTLAGMIIVDLIERVEQLERELSQFKF</sequence>
<organism evidence="1 2">
    <name type="scientific">Desulfonauticus submarinus</name>
    <dbReference type="NCBI Taxonomy" id="206665"/>
    <lineage>
        <taxon>Bacteria</taxon>
        <taxon>Pseudomonadati</taxon>
        <taxon>Thermodesulfobacteriota</taxon>
        <taxon>Desulfovibrionia</taxon>
        <taxon>Desulfovibrionales</taxon>
        <taxon>Desulfonauticaceae</taxon>
        <taxon>Desulfonauticus</taxon>
    </lineage>
</organism>
<name>A0A1H0E7I7_9BACT</name>